<dbReference type="OMA" id="KLYCMVF"/>
<dbReference type="CDD" id="cd00170">
    <property type="entry name" value="SEC14"/>
    <property type="match status" value="1"/>
</dbReference>
<evidence type="ECO:0000313" key="2">
    <source>
        <dbReference type="EMBL" id="KNC32793.1"/>
    </source>
</evidence>
<sequence>MLKYFDLEESYSRFPEIKREEVLKVQQWIHAQPHMPNLNEHAVLLVFFACRYSTEYTKQVVDTNLTCRTHVEEFFANLDCERPDVKLCMKTISISPLPKYTPEGYGVIIGKLADTNASNFSFADTMKLYCLIFDVWMLEDGLRPGHIIVIDLKGVTLGHVARVGLLQMKKFLFYLQDAAPVRLVGFHFINIVPFMDKILALMNPFMKKELISILHLHNTLEDFYKFVPKEILPKDYNGPEPDMLNMKEVYYQKLRDNRQEIIENERFNRINEKMRPGKPKNASDLFGIEGNFKKLDID</sequence>
<dbReference type="SMART" id="SM00516">
    <property type="entry name" value="SEC14"/>
    <property type="match status" value="1"/>
</dbReference>
<dbReference type="PANTHER" id="PTHR10174">
    <property type="entry name" value="ALPHA-TOCOPHEROL TRANSFER PROTEIN-RELATED"/>
    <property type="match status" value="1"/>
</dbReference>
<proteinExistence type="predicted"/>
<dbReference type="PRINTS" id="PR00180">
    <property type="entry name" value="CRETINALDHBP"/>
</dbReference>
<dbReference type="GO" id="GO:0016020">
    <property type="term" value="C:membrane"/>
    <property type="evidence" value="ECO:0007669"/>
    <property type="project" value="TreeGrafter"/>
</dbReference>
<dbReference type="Gene3D" id="3.40.525.10">
    <property type="entry name" value="CRAL-TRIO lipid binding domain"/>
    <property type="match status" value="1"/>
</dbReference>
<organism evidence="2 3">
    <name type="scientific">Lucilia cuprina</name>
    <name type="common">Green bottle fly</name>
    <name type="synonym">Australian sheep blowfly</name>
    <dbReference type="NCBI Taxonomy" id="7375"/>
    <lineage>
        <taxon>Eukaryota</taxon>
        <taxon>Metazoa</taxon>
        <taxon>Ecdysozoa</taxon>
        <taxon>Arthropoda</taxon>
        <taxon>Hexapoda</taxon>
        <taxon>Insecta</taxon>
        <taxon>Pterygota</taxon>
        <taxon>Neoptera</taxon>
        <taxon>Endopterygota</taxon>
        <taxon>Diptera</taxon>
        <taxon>Brachycera</taxon>
        <taxon>Muscomorpha</taxon>
        <taxon>Oestroidea</taxon>
        <taxon>Calliphoridae</taxon>
        <taxon>Luciliinae</taxon>
        <taxon>Lucilia</taxon>
    </lineage>
</organism>
<dbReference type="InterPro" id="IPR001251">
    <property type="entry name" value="CRAL-TRIO_dom"/>
</dbReference>
<evidence type="ECO:0000259" key="1">
    <source>
        <dbReference type="PROSITE" id="PS50191"/>
    </source>
</evidence>
<feature type="domain" description="CRAL-TRIO" evidence="1">
    <location>
        <begin position="82"/>
        <end position="244"/>
    </location>
</feature>
<dbReference type="OrthoDB" id="6432525at2759"/>
<dbReference type="SUPFAM" id="SSF52087">
    <property type="entry name" value="CRAL/TRIO domain"/>
    <property type="match status" value="1"/>
</dbReference>
<dbReference type="GO" id="GO:1902936">
    <property type="term" value="F:phosphatidylinositol bisphosphate binding"/>
    <property type="evidence" value="ECO:0007669"/>
    <property type="project" value="TreeGrafter"/>
</dbReference>
<comment type="caution">
    <text evidence="2">The sequence shown here is derived from an EMBL/GenBank/DDBJ whole genome shotgun (WGS) entry which is preliminary data.</text>
</comment>
<dbReference type="Proteomes" id="UP000037069">
    <property type="component" value="Unassembled WGS sequence"/>
</dbReference>
<evidence type="ECO:0000313" key="3">
    <source>
        <dbReference type="Proteomes" id="UP000037069"/>
    </source>
</evidence>
<dbReference type="PROSITE" id="PS50191">
    <property type="entry name" value="CRAL_TRIO"/>
    <property type="match status" value="1"/>
</dbReference>
<dbReference type="EMBL" id="JRES01000266">
    <property type="protein sequence ID" value="KNC32793.1"/>
    <property type="molecule type" value="Genomic_DNA"/>
</dbReference>
<reference evidence="2 3" key="1">
    <citation type="journal article" date="2015" name="Nat. Commun.">
        <title>Lucilia cuprina genome unlocks parasitic fly biology to underpin future interventions.</title>
        <authorList>
            <person name="Anstead C.A."/>
            <person name="Korhonen P.K."/>
            <person name="Young N.D."/>
            <person name="Hall R.S."/>
            <person name="Jex A.R."/>
            <person name="Murali S.C."/>
            <person name="Hughes D.S."/>
            <person name="Lee S.F."/>
            <person name="Perry T."/>
            <person name="Stroehlein A.J."/>
            <person name="Ansell B.R."/>
            <person name="Breugelmans B."/>
            <person name="Hofmann A."/>
            <person name="Qu J."/>
            <person name="Dugan S."/>
            <person name="Lee S.L."/>
            <person name="Chao H."/>
            <person name="Dinh H."/>
            <person name="Han Y."/>
            <person name="Doddapaneni H.V."/>
            <person name="Worley K.C."/>
            <person name="Muzny D.M."/>
            <person name="Ioannidis P."/>
            <person name="Waterhouse R.M."/>
            <person name="Zdobnov E.M."/>
            <person name="James P.J."/>
            <person name="Bagnall N.H."/>
            <person name="Kotze A.C."/>
            <person name="Gibbs R.A."/>
            <person name="Richards S."/>
            <person name="Batterham P."/>
            <person name="Gasser R.B."/>
        </authorList>
    </citation>
    <scope>NUCLEOTIDE SEQUENCE [LARGE SCALE GENOMIC DNA]</scope>
    <source>
        <strain evidence="2 3">LS</strain>
        <tissue evidence="2">Full body</tissue>
    </source>
</reference>
<dbReference type="AlphaFoldDB" id="A0A0L0CK65"/>
<name>A0A0L0CK65_LUCCU</name>
<gene>
    <name evidence="2" type="ORF">FF38_00263</name>
</gene>
<protein>
    <recommendedName>
        <fullName evidence="1">CRAL-TRIO domain-containing protein</fullName>
    </recommendedName>
</protein>
<accession>A0A0L0CK65</accession>
<dbReference type="InterPro" id="IPR036865">
    <property type="entry name" value="CRAL-TRIO_dom_sf"/>
</dbReference>
<dbReference type="PANTHER" id="PTHR10174:SF213">
    <property type="entry name" value="CRAL-TRIO DOMAIN-CONTAINING PROTEIN"/>
    <property type="match status" value="1"/>
</dbReference>
<dbReference type="Pfam" id="PF00650">
    <property type="entry name" value="CRAL_TRIO"/>
    <property type="match status" value="1"/>
</dbReference>
<keyword evidence="3" id="KW-1185">Reference proteome</keyword>